<dbReference type="OrthoDB" id="29098at2759"/>
<reference evidence="1 2" key="1">
    <citation type="journal article" date="2018" name="Mol. Plant">
        <title>The genome of Artemisia annua provides insight into the evolution of Asteraceae family and artemisinin biosynthesis.</title>
        <authorList>
            <person name="Shen Q."/>
            <person name="Zhang L."/>
            <person name="Liao Z."/>
            <person name="Wang S."/>
            <person name="Yan T."/>
            <person name="Shi P."/>
            <person name="Liu M."/>
            <person name="Fu X."/>
            <person name="Pan Q."/>
            <person name="Wang Y."/>
            <person name="Lv Z."/>
            <person name="Lu X."/>
            <person name="Zhang F."/>
            <person name="Jiang W."/>
            <person name="Ma Y."/>
            <person name="Chen M."/>
            <person name="Hao X."/>
            <person name="Li L."/>
            <person name="Tang Y."/>
            <person name="Lv G."/>
            <person name="Zhou Y."/>
            <person name="Sun X."/>
            <person name="Brodelius P.E."/>
            <person name="Rose J.K.C."/>
            <person name="Tang K."/>
        </authorList>
    </citation>
    <scope>NUCLEOTIDE SEQUENCE [LARGE SCALE GENOMIC DNA]</scope>
    <source>
        <strain evidence="2">cv. Huhao1</strain>
        <tissue evidence="1">Leaf</tissue>
    </source>
</reference>
<evidence type="ECO:0000313" key="2">
    <source>
        <dbReference type="Proteomes" id="UP000245207"/>
    </source>
</evidence>
<dbReference type="Gene3D" id="2.20.25.530">
    <property type="match status" value="1"/>
</dbReference>
<dbReference type="GO" id="GO:0006401">
    <property type="term" value="P:RNA catabolic process"/>
    <property type="evidence" value="ECO:0007669"/>
    <property type="project" value="TreeGrafter"/>
</dbReference>
<gene>
    <name evidence="1" type="ORF">CTI12_AA141630</name>
</gene>
<dbReference type="PANTHER" id="PTHR13383:SF11">
    <property type="entry name" value="RIBONUCLEASE H2 SUBUNIT B"/>
    <property type="match status" value="1"/>
</dbReference>
<dbReference type="InterPro" id="IPR040456">
    <property type="entry name" value="RNase_H2_suB"/>
</dbReference>
<dbReference type="GO" id="GO:0032299">
    <property type="term" value="C:ribonuclease H2 complex"/>
    <property type="evidence" value="ECO:0007669"/>
    <property type="project" value="InterPro"/>
</dbReference>
<evidence type="ECO:0000313" key="1">
    <source>
        <dbReference type="EMBL" id="PWA86265.1"/>
    </source>
</evidence>
<organism evidence="1 2">
    <name type="scientific">Artemisia annua</name>
    <name type="common">Sweet wormwood</name>
    <dbReference type="NCBI Taxonomy" id="35608"/>
    <lineage>
        <taxon>Eukaryota</taxon>
        <taxon>Viridiplantae</taxon>
        <taxon>Streptophyta</taxon>
        <taxon>Embryophyta</taxon>
        <taxon>Tracheophyta</taxon>
        <taxon>Spermatophyta</taxon>
        <taxon>Magnoliopsida</taxon>
        <taxon>eudicotyledons</taxon>
        <taxon>Gunneridae</taxon>
        <taxon>Pentapetalae</taxon>
        <taxon>asterids</taxon>
        <taxon>campanulids</taxon>
        <taxon>Asterales</taxon>
        <taxon>Asteraceae</taxon>
        <taxon>Asteroideae</taxon>
        <taxon>Anthemideae</taxon>
        <taxon>Artemisiinae</taxon>
        <taxon>Artemisia</taxon>
    </lineage>
</organism>
<accession>A0A2U1PKH5</accession>
<sequence>MKTIRKSVHKIDSQPFTRKNGNDVNGAANMDVLSIGGCSSVGSCYFSQVYKSSGFSSEVYSQCVLSKGYNQLHNTLIAWQFKVYLVTACLCLDRSARSTPTILEVDKRKTGSHDAQEYVDEGDATCYLLINGGLEEVNWFKHSYASWFIGDYISEDGSLYAATQVDPVFILLPLFSEARMKNTEFDPFISE</sequence>
<dbReference type="STRING" id="35608.A0A2U1PKH5"/>
<keyword evidence="2" id="KW-1185">Reference proteome</keyword>
<proteinExistence type="predicted"/>
<dbReference type="EMBL" id="PKPP01001036">
    <property type="protein sequence ID" value="PWA86265.1"/>
    <property type="molecule type" value="Genomic_DNA"/>
</dbReference>
<dbReference type="AlphaFoldDB" id="A0A2U1PKH5"/>
<dbReference type="PANTHER" id="PTHR13383">
    <property type="entry name" value="RIBONUCLEASE H2 SUBUNIT B"/>
    <property type="match status" value="1"/>
</dbReference>
<dbReference type="GO" id="GO:0005654">
    <property type="term" value="C:nucleoplasm"/>
    <property type="evidence" value="ECO:0007669"/>
    <property type="project" value="TreeGrafter"/>
</dbReference>
<comment type="caution">
    <text evidence="1">The sequence shown here is derived from an EMBL/GenBank/DDBJ whole genome shotgun (WGS) entry which is preliminary data.</text>
</comment>
<name>A0A2U1PKH5_ARTAN</name>
<dbReference type="Proteomes" id="UP000245207">
    <property type="component" value="Unassembled WGS sequence"/>
</dbReference>
<protein>
    <submittedName>
        <fullName evidence="1">Uncharacterized protein</fullName>
    </submittedName>
</protein>